<dbReference type="InterPro" id="IPR027939">
    <property type="entry name" value="NMT1/THI5"/>
</dbReference>
<evidence type="ECO:0000256" key="6">
    <source>
        <dbReference type="ARBA" id="ARBA00022723"/>
    </source>
</evidence>
<evidence type="ECO:0000256" key="3">
    <source>
        <dbReference type="ARBA" id="ARBA00009406"/>
    </source>
</evidence>
<keyword evidence="9" id="KW-0408">Iron</keyword>
<dbReference type="GO" id="GO:0046872">
    <property type="term" value="F:metal ion binding"/>
    <property type="evidence" value="ECO:0007669"/>
    <property type="project" value="UniProtKB-KW"/>
</dbReference>
<evidence type="ECO:0000256" key="12">
    <source>
        <dbReference type="SAM" id="SignalP"/>
    </source>
</evidence>
<evidence type="ECO:0000313" key="15">
    <source>
        <dbReference type="Proteomes" id="UP000677016"/>
    </source>
</evidence>
<comment type="function">
    <text evidence="1">Responsible for the formation of the pyrimidine heterocycle in the thiamine biosynthesis pathway. Catalyzes the formation of hydroxymethylpyrimidine phosphate (HMP-P) from histidine and pyridoxal phosphate (PLP). The protein uses PLP and the active site histidine to form HMP-P, generating an inactive enzyme. The enzyme can only undergo a single turnover, which suggests it is a suicide enzyme.</text>
</comment>
<evidence type="ECO:0000256" key="8">
    <source>
        <dbReference type="ARBA" id="ARBA00022977"/>
    </source>
</evidence>
<evidence type="ECO:0000256" key="2">
    <source>
        <dbReference type="ARBA" id="ARBA00004948"/>
    </source>
</evidence>
<comment type="similarity">
    <text evidence="3">Belongs to the NMT1/THI5 family.</text>
</comment>
<dbReference type="EMBL" id="JAGSNF010000001">
    <property type="protein sequence ID" value="MBR7741828.1"/>
    <property type="molecule type" value="Genomic_DNA"/>
</dbReference>
<evidence type="ECO:0000256" key="5">
    <source>
        <dbReference type="ARBA" id="ARBA00022679"/>
    </source>
</evidence>
<evidence type="ECO:0000256" key="1">
    <source>
        <dbReference type="ARBA" id="ARBA00003469"/>
    </source>
</evidence>
<dbReference type="Proteomes" id="UP000677016">
    <property type="component" value="Unassembled WGS sequence"/>
</dbReference>
<feature type="signal peptide" evidence="12">
    <location>
        <begin position="1"/>
        <end position="25"/>
    </location>
</feature>
<keyword evidence="8" id="KW-0784">Thiamine biosynthesis</keyword>
<organism evidence="14 15">
    <name type="scientific">Phycicoccus avicenniae</name>
    <dbReference type="NCBI Taxonomy" id="2828860"/>
    <lineage>
        <taxon>Bacteria</taxon>
        <taxon>Bacillati</taxon>
        <taxon>Actinomycetota</taxon>
        <taxon>Actinomycetes</taxon>
        <taxon>Micrococcales</taxon>
        <taxon>Intrasporangiaceae</taxon>
        <taxon>Phycicoccus</taxon>
    </lineage>
</organism>
<dbReference type="Gene3D" id="3.40.190.10">
    <property type="entry name" value="Periplasmic binding protein-like II"/>
    <property type="match status" value="2"/>
</dbReference>
<comment type="subunit">
    <text evidence="4">Homodimer.</text>
</comment>
<dbReference type="RefSeq" id="WP_211600989.1">
    <property type="nucleotide sequence ID" value="NZ_JAGSNF010000001.1"/>
</dbReference>
<evidence type="ECO:0000313" key="14">
    <source>
        <dbReference type="EMBL" id="MBR7741828.1"/>
    </source>
</evidence>
<keyword evidence="15" id="KW-1185">Reference proteome</keyword>
<keyword evidence="5" id="KW-0808">Transferase</keyword>
<evidence type="ECO:0000259" key="13">
    <source>
        <dbReference type="Pfam" id="PF09084"/>
    </source>
</evidence>
<dbReference type="PANTHER" id="PTHR31528:SF1">
    <property type="entry name" value="4-AMINO-5-HYDROXYMETHYL-2-METHYLPYRIMIDINE PHOSPHATE SYNTHASE THI11-RELATED"/>
    <property type="match status" value="1"/>
</dbReference>
<evidence type="ECO:0000256" key="9">
    <source>
        <dbReference type="ARBA" id="ARBA00023004"/>
    </source>
</evidence>
<name>A0A941D645_9MICO</name>
<evidence type="ECO:0000256" key="4">
    <source>
        <dbReference type="ARBA" id="ARBA00011738"/>
    </source>
</evidence>
<dbReference type="InterPro" id="IPR015168">
    <property type="entry name" value="SsuA/THI5"/>
</dbReference>
<feature type="chain" id="PRO_5039071461" description="Thiamine pyrimidine synthase" evidence="12">
    <location>
        <begin position="26"/>
        <end position="366"/>
    </location>
</feature>
<evidence type="ECO:0000256" key="10">
    <source>
        <dbReference type="ARBA" id="ARBA00033171"/>
    </source>
</evidence>
<keyword evidence="6" id="KW-0479">Metal-binding</keyword>
<sequence length="366" mass="38252">MITTTRATGLAAAAAIVGIALSGCAASAPGDDGQQLTTVRFGIPTQMGANNSPMAVAKAMGYFEAEGLQVELVHTTDATSIIQGVDSGSLELGSTPPEPLLQAIEQGSDVTLVYNYIRRQTGSVASLADGPIQELEDLEGGIVGQASLGTSNLLLSNGILASVGLKEDVDFTNLAVGTGAAALQALKTGQVQALSLWDTEYAAFEASGVELNYFTTEDVASLFSTTYFTSPDYLEEHADTVAGFGRAVAKATLFTATNPEAALRIMYESYPNTLLAGSTADEQLKTDIVALQRRVELLTAGDPQDTGTWGAYAPDAVAAWEKFAAEAGIVTEKIALAPHVTDEYEKTYNDFDANVVIADAEGWSVE</sequence>
<keyword evidence="7" id="KW-0663">Pyridoxal phosphate</keyword>
<keyword evidence="12" id="KW-0732">Signal</keyword>
<dbReference type="SUPFAM" id="SSF53850">
    <property type="entry name" value="Periplasmic binding protein-like II"/>
    <property type="match status" value="1"/>
</dbReference>
<evidence type="ECO:0000256" key="11">
    <source>
        <dbReference type="ARBA" id="ARBA00048179"/>
    </source>
</evidence>
<dbReference type="PROSITE" id="PS51257">
    <property type="entry name" value="PROKAR_LIPOPROTEIN"/>
    <property type="match status" value="1"/>
</dbReference>
<dbReference type="Pfam" id="PF09084">
    <property type="entry name" value="NMT1"/>
    <property type="match status" value="1"/>
</dbReference>
<protein>
    <recommendedName>
        <fullName evidence="10">Thiamine pyrimidine synthase</fullName>
    </recommendedName>
</protein>
<proteinExistence type="inferred from homology"/>
<dbReference type="AlphaFoldDB" id="A0A941D645"/>
<reference evidence="14" key="1">
    <citation type="submission" date="2021-04" db="EMBL/GenBank/DDBJ databases">
        <title>Phycicoccus avicenniae sp. nov., a novel endophytic actinomycetes isolated from branch of Avicennia mariana.</title>
        <authorList>
            <person name="Tuo L."/>
        </authorList>
    </citation>
    <scope>NUCLEOTIDE SEQUENCE</scope>
    <source>
        <strain evidence="14">BSK3Z-2</strain>
    </source>
</reference>
<comment type="pathway">
    <text evidence="2">Cofactor biosynthesis; thiamine diphosphate biosynthesis.</text>
</comment>
<feature type="domain" description="SsuA/THI5-like" evidence="13">
    <location>
        <begin position="51"/>
        <end position="262"/>
    </location>
</feature>
<evidence type="ECO:0000256" key="7">
    <source>
        <dbReference type="ARBA" id="ARBA00022898"/>
    </source>
</evidence>
<accession>A0A941D645</accession>
<dbReference type="PANTHER" id="PTHR31528">
    <property type="entry name" value="4-AMINO-5-HYDROXYMETHYL-2-METHYLPYRIMIDINE PHOSPHATE SYNTHASE THI11-RELATED"/>
    <property type="match status" value="1"/>
</dbReference>
<comment type="caution">
    <text evidence="14">The sequence shown here is derived from an EMBL/GenBank/DDBJ whole genome shotgun (WGS) entry which is preliminary data.</text>
</comment>
<gene>
    <name evidence="14" type="ORF">KC207_00780</name>
</gene>
<dbReference type="GO" id="GO:0009228">
    <property type="term" value="P:thiamine biosynthetic process"/>
    <property type="evidence" value="ECO:0007669"/>
    <property type="project" value="UniProtKB-KW"/>
</dbReference>
<dbReference type="GO" id="GO:0016740">
    <property type="term" value="F:transferase activity"/>
    <property type="evidence" value="ECO:0007669"/>
    <property type="project" value="UniProtKB-KW"/>
</dbReference>
<comment type="catalytic activity">
    <reaction evidence="11">
        <text>N(6)-(pyridoxal phosphate)-L-lysyl-[4-amino-5-hydroxymethyl-2-methylpyrimidine phosphate synthase] + L-histidyl-[4-amino-5-hydroxymethyl-2-methylpyrimidine phosphate synthase] + 2 Fe(3+) + 4 H2O = L-lysyl-[4-amino-5-hydroxymethyl-2-methylpyrimidine phosphate synthase] + (2S)-2-amino-5-hydroxy-4-oxopentanoyl-[4-amino-5-hydroxymethyl-2-methylpyrimidine phosphate synthase] + 4-amino-2-methyl-5-(phosphooxymethyl)pyrimidine + 3-oxopropanoate + 2 Fe(2+) + 2 H(+)</text>
        <dbReference type="Rhea" id="RHEA:65756"/>
        <dbReference type="Rhea" id="RHEA-COMP:16892"/>
        <dbReference type="Rhea" id="RHEA-COMP:16893"/>
        <dbReference type="Rhea" id="RHEA-COMP:16894"/>
        <dbReference type="Rhea" id="RHEA-COMP:16895"/>
        <dbReference type="ChEBI" id="CHEBI:15377"/>
        <dbReference type="ChEBI" id="CHEBI:15378"/>
        <dbReference type="ChEBI" id="CHEBI:29033"/>
        <dbReference type="ChEBI" id="CHEBI:29034"/>
        <dbReference type="ChEBI" id="CHEBI:29969"/>
        <dbReference type="ChEBI" id="CHEBI:29979"/>
        <dbReference type="ChEBI" id="CHEBI:33190"/>
        <dbReference type="ChEBI" id="CHEBI:58354"/>
        <dbReference type="ChEBI" id="CHEBI:143915"/>
        <dbReference type="ChEBI" id="CHEBI:157692"/>
    </reaction>
    <physiologicalReaction direction="left-to-right" evidence="11">
        <dbReference type="Rhea" id="RHEA:65757"/>
    </physiologicalReaction>
</comment>